<dbReference type="Gene3D" id="2.10.109.10">
    <property type="entry name" value="Umud Fragment, subunit A"/>
    <property type="match status" value="1"/>
</dbReference>
<evidence type="ECO:0000256" key="3">
    <source>
        <dbReference type="ARBA" id="ARBA00022491"/>
    </source>
</evidence>
<sequence>MQSQPPQPPRPRSARAAAGHDPADGLTSRQREVLDFIAGHVRDRGVPPTRAEIAHAFGFRSPNAAEAHLRALARKGAVQLLDGSARGIRVLGAALAPGAPAIPNGNADAPAAAPAPPWDNGEATLLHLPLIGRVAAGSPILAQAHVEATYPADARWFARRPDYLLRVRGWSMRDAGIHDGDLLAVQAVREARPGQTVVARLGDEVTVKRLQREGAHWRLQAANPEVADILVRPGDAFAIEGVVVGLLRPQGWD</sequence>
<dbReference type="GO" id="GO:0006281">
    <property type="term" value="P:DNA repair"/>
    <property type="evidence" value="ECO:0007669"/>
    <property type="project" value="UniProtKB-UniRule"/>
</dbReference>
<dbReference type="Proteomes" id="UP000316388">
    <property type="component" value="Unassembled WGS sequence"/>
</dbReference>
<comment type="caution">
    <text evidence="18">The sequence shown here is derived from an EMBL/GenBank/DDBJ whole genome shotgun (WGS) entry which is preliminary data.</text>
</comment>
<dbReference type="CDD" id="cd06529">
    <property type="entry name" value="S24_LexA-like"/>
    <property type="match status" value="1"/>
</dbReference>
<evidence type="ECO:0000313" key="18">
    <source>
        <dbReference type="EMBL" id="TSE37318.1"/>
    </source>
</evidence>
<feature type="active site" description="For autocatalytic cleavage activity" evidence="13">
    <location>
        <position position="171"/>
    </location>
</feature>
<feature type="domain" description="LexA repressor DNA-binding" evidence="17">
    <location>
        <begin position="25"/>
        <end position="87"/>
    </location>
</feature>
<dbReference type="GO" id="GO:0045892">
    <property type="term" value="P:negative regulation of DNA-templated transcription"/>
    <property type="evidence" value="ECO:0007669"/>
    <property type="project" value="UniProtKB-UniRule"/>
</dbReference>
<comment type="function">
    <text evidence="13">Represses a number of genes involved in the response to DNA damage (SOS response), including recA and lexA. In the presence of single-stranded DNA, RecA interacts with LexA causing an autocatalytic cleavage which disrupts the DNA-binding part of LexA, leading to derepression of the SOS regulon and eventually DNA repair.</text>
</comment>
<evidence type="ECO:0000256" key="9">
    <source>
        <dbReference type="ARBA" id="ARBA00023125"/>
    </source>
</evidence>
<gene>
    <name evidence="18" type="primary">lexA_2</name>
    <name evidence="13" type="synonym">lexA</name>
    <name evidence="18" type="ORF">Tfont_01015</name>
</gene>
<comment type="catalytic activity">
    <reaction evidence="13">
        <text>Hydrolysis of Ala-|-Gly bond in repressor LexA.</text>
        <dbReference type="EC" id="3.4.21.88"/>
    </reaction>
</comment>
<keyword evidence="7 13" id="KW-0068">Autocatalytic cleavage</keyword>
<dbReference type="InterPro" id="IPR039418">
    <property type="entry name" value="LexA-like"/>
</dbReference>
<dbReference type="PANTHER" id="PTHR33516:SF2">
    <property type="entry name" value="LEXA REPRESSOR-RELATED"/>
    <property type="match status" value="1"/>
</dbReference>
<evidence type="ECO:0000256" key="11">
    <source>
        <dbReference type="ARBA" id="ARBA00023204"/>
    </source>
</evidence>
<evidence type="ECO:0000256" key="15">
    <source>
        <dbReference type="SAM" id="MobiDB-lite"/>
    </source>
</evidence>
<feature type="region of interest" description="Disordered" evidence="15">
    <location>
        <begin position="1"/>
        <end position="28"/>
    </location>
</feature>
<evidence type="ECO:0000256" key="6">
    <source>
        <dbReference type="ARBA" id="ARBA00022801"/>
    </source>
</evidence>
<evidence type="ECO:0000256" key="1">
    <source>
        <dbReference type="ARBA" id="ARBA00007484"/>
    </source>
</evidence>
<proteinExistence type="inferred from homology"/>
<evidence type="ECO:0000256" key="14">
    <source>
        <dbReference type="RuleBase" id="RU003991"/>
    </source>
</evidence>
<evidence type="ECO:0000256" key="2">
    <source>
        <dbReference type="ARBA" id="ARBA00011738"/>
    </source>
</evidence>
<dbReference type="GO" id="GO:0003677">
    <property type="term" value="F:DNA binding"/>
    <property type="evidence" value="ECO:0007669"/>
    <property type="project" value="UniProtKB-UniRule"/>
</dbReference>
<dbReference type="AlphaFoldDB" id="A0A554XNB9"/>
<dbReference type="FunFam" id="2.10.109.10:FF:000001">
    <property type="entry name" value="LexA repressor"/>
    <property type="match status" value="1"/>
</dbReference>
<keyword evidence="3 13" id="KW-0678">Repressor</keyword>
<dbReference type="InterPro" id="IPR050077">
    <property type="entry name" value="LexA_repressor"/>
</dbReference>
<dbReference type="InterPro" id="IPR006199">
    <property type="entry name" value="LexA_DNA-bd_dom"/>
</dbReference>
<feature type="site" description="Cleavage; by autolysis" evidence="13">
    <location>
        <begin position="136"/>
        <end position="137"/>
    </location>
</feature>
<dbReference type="GO" id="GO:0006260">
    <property type="term" value="P:DNA replication"/>
    <property type="evidence" value="ECO:0007669"/>
    <property type="project" value="UniProtKB-UniRule"/>
</dbReference>
<dbReference type="FunFam" id="1.10.10.10:FF:000009">
    <property type="entry name" value="LexA repressor"/>
    <property type="match status" value="1"/>
</dbReference>
<protein>
    <recommendedName>
        <fullName evidence="13">LexA repressor</fullName>
        <ecNumber evidence="13">3.4.21.88</ecNumber>
    </recommendedName>
</protein>
<dbReference type="GO" id="GO:0006508">
    <property type="term" value="P:proteolysis"/>
    <property type="evidence" value="ECO:0007669"/>
    <property type="project" value="InterPro"/>
</dbReference>
<dbReference type="InterPro" id="IPR036390">
    <property type="entry name" value="WH_DNA-bd_sf"/>
</dbReference>
<dbReference type="Pfam" id="PF00717">
    <property type="entry name" value="Peptidase_S24"/>
    <property type="match status" value="1"/>
</dbReference>
<keyword evidence="10 13" id="KW-0804">Transcription</keyword>
<feature type="active site" description="For autocatalytic cleavage activity" evidence="13">
    <location>
        <position position="208"/>
    </location>
</feature>
<feature type="compositionally biased region" description="Pro residues" evidence="15">
    <location>
        <begin position="1"/>
        <end position="11"/>
    </location>
</feature>
<dbReference type="HAMAP" id="MF_00015">
    <property type="entry name" value="LexA"/>
    <property type="match status" value="1"/>
</dbReference>
<dbReference type="InterPro" id="IPR036388">
    <property type="entry name" value="WH-like_DNA-bd_sf"/>
</dbReference>
<dbReference type="InterPro" id="IPR006200">
    <property type="entry name" value="LexA"/>
</dbReference>
<dbReference type="InterPro" id="IPR006197">
    <property type="entry name" value="Peptidase_S24_LexA"/>
</dbReference>
<reference evidence="18 19" key="1">
    <citation type="submission" date="2019-07" db="EMBL/GenBank/DDBJ databases">
        <title>Tepidimonas fonticaldi AT-A2 draft genome.</title>
        <authorList>
            <person name="Da Costa M.S."/>
            <person name="Froufe H.J.C."/>
            <person name="Egas C."/>
            <person name="Albuquerque L."/>
        </authorList>
    </citation>
    <scope>NUCLEOTIDE SEQUENCE [LARGE SCALE GENOMIC DNA]</scope>
    <source>
        <strain evidence="18 19">AT-A2</strain>
    </source>
</reference>
<dbReference type="GO" id="GO:0009432">
    <property type="term" value="P:SOS response"/>
    <property type="evidence" value="ECO:0007669"/>
    <property type="project" value="UniProtKB-UniRule"/>
</dbReference>
<comment type="similarity">
    <text evidence="1 13 14">Belongs to the peptidase S24 family.</text>
</comment>
<keyword evidence="4 13" id="KW-0235">DNA replication</keyword>
<dbReference type="InterPro" id="IPR015927">
    <property type="entry name" value="Peptidase_S24_S26A/B/C"/>
</dbReference>
<comment type="subunit">
    <text evidence="2 13">Homodimer.</text>
</comment>
<evidence type="ECO:0000256" key="5">
    <source>
        <dbReference type="ARBA" id="ARBA00022763"/>
    </source>
</evidence>
<keyword evidence="11 13" id="KW-0234">DNA repair</keyword>
<evidence type="ECO:0000256" key="12">
    <source>
        <dbReference type="ARBA" id="ARBA00023236"/>
    </source>
</evidence>
<dbReference type="Pfam" id="PF01726">
    <property type="entry name" value="LexA_DNA_bind"/>
    <property type="match status" value="1"/>
</dbReference>
<evidence type="ECO:0000313" key="19">
    <source>
        <dbReference type="Proteomes" id="UP000316388"/>
    </source>
</evidence>
<keyword evidence="8 13" id="KW-0805">Transcription regulation</keyword>
<dbReference type="PRINTS" id="PR00726">
    <property type="entry name" value="LEXASERPTASE"/>
</dbReference>
<dbReference type="Gene3D" id="1.10.10.10">
    <property type="entry name" value="Winged helix-like DNA-binding domain superfamily/Winged helix DNA-binding domain"/>
    <property type="match status" value="1"/>
</dbReference>
<evidence type="ECO:0000259" key="17">
    <source>
        <dbReference type="Pfam" id="PF01726"/>
    </source>
</evidence>
<evidence type="ECO:0000256" key="8">
    <source>
        <dbReference type="ARBA" id="ARBA00023015"/>
    </source>
</evidence>
<evidence type="ECO:0000256" key="13">
    <source>
        <dbReference type="HAMAP-Rule" id="MF_00015"/>
    </source>
</evidence>
<dbReference type="InterPro" id="IPR036286">
    <property type="entry name" value="LexA/Signal_pep-like_sf"/>
</dbReference>
<dbReference type="SUPFAM" id="SSF46785">
    <property type="entry name" value="Winged helix' DNA-binding domain"/>
    <property type="match status" value="1"/>
</dbReference>
<feature type="domain" description="Peptidase S24/S26A/S26B/S26C" evidence="16">
    <location>
        <begin position="129"/>
        <end position="244"/>
    </location>
</feature>
<dbReference type="EC" id="3.4.21.88" evidence="13"/>
<dbReference type="GO" id="GO:0004252">
    <property type="term" value="F:serine-type endopeptidase activity"/>
    <property type="evidence" value="ECO:0007669"/>
    <property type="project" value="UniProtKB-UniRule"/>
</dbReference>
<dbReference type="PANTHER" id="PTHR33516">
    <property type="entry name" value="LEXA REPRESSOR"/>
    <property type="match status" value="1"/>
</dbReference>
<keyword evidence="5 13" id="KW-0227">DNA damage</keyword>
<accession>A0A554XNB9</accession>
<feature type="DNA-binding region" description="H-T-H motif" evidence="13">
    <location>
        <begin position="50"/>
        <end position="70"/>
    </location>
</feature>
<keyword evidence="12 13" id="KW-0742">SOS response</keyword>
<dbReference type="SUPFAM" id="SSF51306">
    <property type="entry name" value="LexA/Signal peptidase"/>
    <property type="match status" value="1"/>
</dbReference>
<name>A0A554XNB9_9BURK</name>
<dbReference type="NCBIfam" id="TIGR00498">
    <property type="entry name" value="lexA"/>
    <property type="match status" value="1"/>
</dbReference>
<evidence type="ECO:0000256" key="10">
    <source>
        <dbReference type="ARBA" id="ARBA00023163"/>
    </source>
</evidence>
<keyword evidence="6 13" id="KW-0378">Hydrolase</keyword>
<evidence type="ECO:0000256" key="7">
    <source>
        <dbReference type="ARBA" id="ARBA00022813"/>
    </source>
</evidence>
<dbReference type="EMBL" id="VJOO01000007">
    <property type="protein sequence ID" value="TSE37318.1"/>
    <property type="molecule type" value="Genomic_DNA"/>
</dbReference>
<evidence type="ECO:0000256" key="4">
    <source>
        <dbReference type="ARBA" id="ARBA00022705"/>
    </source>
</evidence>
<evidence type="ECO:0000259" key="16">
    <source>
        <dbReference type="Pfam" id="PF00717"/>
    </source>
</evidence>
<keyword evidence="9 13" id="KW-0238">DNA-binding</keyword>
<organism evidence="18 19">
    <name type="scientific">Tepidimonas fonticaldi</name>
    <dbReference type="NCBI Taxonomy" id="1101373"/>
    <lineage>
        <taxon>Bacteria</taxon>
        <taxon>Pseudomonadati</taxon>
        <taxon>Pseudomonadota</taxon>
        <taxon>Betaproteobacteria</taxon>
        <taxon>Burkholderiales</taxon>
        <taxon>Tepidimonas</taxon>
    </lineage>
</organism>